<name>A0ABW3JDS7_9FLAO</name>
<organism evidence="2 3">
    <name type="scientific">Mariniflexile jejuense</name>
    <dbReference type="NCBI Taxonomy" id="1173582"/>
    <lineage>
        <taxon>Bacteria</taxon>
        <taxon>Pseudomonadati</taxon>
        <taxon>Bacteroidota</taxon>
        <taxon>Flavobacteriia</taxon>
        <taxon>Flavobacteriales</taxon>
        <taxon>Flavobacteriaceae</taxon>
        <taxon>Mariniflexile</taxon>
    </lineage>
</organism>
<dbReference type="Pfam" id="PF13480">
    <property type="entry name" value="Acetyltransf_6"/>
    <property type="match status" value="1"/>
</dbReference>
<dbReference type="EMBL" id="JBHTJI010000001">
    <property type="protein sequence ID" value="MFD0988643.1"/>
    <property type="molecule type" value="Genomic_DNA"/>
</dbReference>
<protein>
    <submittedName>
        <fullName evidence="2">GNAT family N-acetyltransferase</fullName>
        <ecNumber evidence="2">2.3.1.-</ecNumber>
    </submittedName>
</protein>
<accession>A0ABW3JDS7</accession>
<gene>
    <name evidence="2" type="ORF">ACFQ1R_00920</name>
</gene>
<comment type="caution">
    <text evidence="2">The sequence shown here is derived from an EMBL/GenBank/DDBJ whole genome shotgun (WGS) entry which is preliminary data.</text>
</comment>
<dbReference type="EC" id="2.3.1.-" evidence="2"/>
<proteinExistence type="predicted"/>
<dbReference type="RefSeq" id="WP_379924208.1">
    <property type="nucleotide sequence ID" value="NZ_JBHTJI010000001.1"/>
</dbReference>
<dbReference type="InterPro" id="IPR038740">
    <property type="entry name" value="BioF2-like_GNAT_dom"/>
</dbReference>
<dbReference type="GO" id="GO:0016746">
    <property type="term" value="F:acyltransferase activity"/>
    <property type="evidence" value="ECO:0007669"/>
    <property type="project" value="UniProtKB-KW"/>
</dbReference>
<dbReference type="SUPFAM" id="SSF55729">
    <property type="entry name" value="Acyl-CoA N-acyltransferases (Nat)"/>
    <property type="match status" value="1"/>
</dbReference>
<dbReference type="Gene3D" id="3.40.630.30">
    <property type="match status" value="1"/>
</dbReference>
<reference evidence="3" key="1">
    <citation type="journal article" date="2019" name="Int. J. Syst. Evol. Microbiol.">
        <title>The Global Catalogue of Microorganisms (GCM) 10K type strain sequencing project: providing services to taxonomists for standard genome sequencing and annotation.</title>
        <authorList>
            <consortium name="The Broad Institute Genomics Platform"/>
            <consortium name="The Broad Institute Genome Sequencing Center for Infectious Disease"/>
            <person name="Wu L."/>
            <person name="Ma J."/>
        </authorList>
    </citation>
    <scope>NUCLEOTIDE SEQUENCE [LARGE SCALE GENOMIC DNA]</scope>
    <source>
        <strain evidence="3">CCUG 62414</strain>
    </source>
</reference>
<keyword evidence="3" id="KW-1185">Reference proteome</keyword>
<evidence type="ECO:0000313" key="3">
    <source>
        <dbReference type="Proteomes" id="UP001597061"/>
    </source>
</evidence>
<keyword evidence="2" id="KW-0012">Acyltransferase</keyword>
<evidence type="ECO:0000259" key="1">
    <source>
        <dbReference type="Pfam" id="PF13480"/>
    </source>
</evidence>
<evidence type="ECO:0000313" key="2">
    <source>
        <dbReference type="EMBL" id="MFD0988643.1"/>
    </source>
</evidence>
<sequence length="387" mass="46234">MGLKITNHNFFSNVFEQHKTNALYKTVCNSFNNTLLDNDVYSDNPPFNITTFKFVPNYLNTTVTTNVACSKVFLKHGYLANLKGYKNIDDYLKKDCKRNFRYKILKSVKRLESCFEINYKTYHGDNMLYQEYIHYMNIFHNMLTKRFNQRNDRNLILENWDYYFKITYNLIINKKASLFVIFNKQEPITFTLNFHCDTILYFSVPTFNLDYSKFTPGNVAIYKIIEWCFQNNYQIFDMGYGSFENKLSWCNTTYNYEHHVLYNPKNKIGKPYAFILKNKYKLINYLLAKRVNLAVKKIKNTIKGSNKEFQIPYVLLQIENTDFNQINNATKIDLNLESNNFLKKVIHDFLYLNTEHINNITVHKLQNAPKQYIFKGKETMSKIQFTY</sequence>
<feature type="domain" description="BioF2-like acetyltransferase" evidence="1">
    <location>
        <begin position="98"/>
        <end position="244"/>
    </location>
</feature>
<keyword evidence="2" id="KW-0808">Transferase</keyword>
<dbReference type="InterPro" id="IPR016181">
    <property type="entry name" value="Acyl_CoA_acyltransferase"/>
</dbReference>
<dbReference type="Proteomes" id="UP001597061">
    <property type="component" value="Unassembled WGS sequence"/>
</dbReference>